<evidence type="ECO:0000256" key="4">
    <source>
        <dbReference type="ARBA" id="ARBA00022764"/>
    </source>
</evidence>
<dbReference type="CDD" id="cd03019">
    <property type="entry name" value="DsbA_DsbA"/>
    <property type="match status" value="1"/>
</dbReference>
<evidence type="ECO:0000256" key="9">
    <source>
        <dbReference type="SAM" id="SignalP"/>
    </source>
</evidence>
<keyword evidence="3 9" id="KW-0732">Signal</keyword>
<protein>
    <recommendedName>
        <fullName evidence="7">Thiol:disulfide interchange protein</fullName>
    </recommendedName>
</protein>
<feature type="signal peptide" evidence="9">
    <location>
        <begin position="1"/>
        <end position="22"/>
    </location>
</feature>
<dbReference type="InterPro" id="IPR050824">
    <property type="entry name" value="Thiol_disulfide_DsbA"/>
</dbReference>
<dbReference type="PANTHER" id="PTHR35891">
    <property type="entry name" value="THIOL:DISULFIDE INTERCHANGE PROTEIN DSBA"/>
    <property type="match status" value="1"/>
</dbReference>
<name>A0A4Y7XBR5_9GAMM</name>
<dbReference type="OrthoDB" id="9784896at2"/>
<dbReference type="InterPro" id="IPR036249">
    <property type="entry name" value="Thioredoxin-like_sf"/>
</dbReference>
<keyword evidence="4 7" id="KW-0574">Periplasm</keyword>
<evidence type="ECO:0000313" key="11">
    <source>
        <dbReference type="EMBL" id="TEU25634.1"/>
    </source>
</evidence>
<sequence>MKHLVLSAMTVSVMAMSGLANAAEPFVAGKDYTVLSNPGKVEKPGMIEVREFFWYGCPHCYRLEPYVASWLASKPANINFVRSPAAMNPVWEQNARGYYAVDLMGLTNKVHKPLFDAIHQKNQRLFDQKSLANFYQGYGVDSNKFNAMFNSFAVSGKIAQSKQLAQAYQLDGVPALVVNGKYVVKGEDQKVIQVVNYLINKERAVVKKPAPAKK</sequence>
<evidence type="ECO:0000256" key="5">
    <source>
        <dbReference type="ARBA" id="ARBA00023157"/>
    </source>
</evidence>
<dbReference type="STRING" id="1120977.GCA_000619845_02214"/>
<evidence type="ECO:0000259" key="10">
    <source>
        <dbReference type="PROSITE" id="PS51352"/>
    </source>
</evidence>
<dbReference type="GO" id="GO:0016491">
    <property type="term" value="F:oxidoreductase activity"/>
    <property type="evidence" value="ECO:0007669"/>
    <property type="project" value="InterPro"/>
</dbReference>
<dbReference type="PROSITE" id="PS51352">
    <property type="entry name" value="THIOREDOXIN_2"/>
    <property type="match status" value="1"/>
</dbReference>
<dbReference type="EMBL" id="SNTY01000036">
    <property type="protein sequence ID" value="TEU25634.1"/>
    <property type="molecule type" value="Genomic_DNA"/>
</dbReference>
<keyword evidence="12" id="KW-1185">Reference proteome</keyword>
<evidence type="ECO:0000256" key="6">
    <source>
        <dbReference type="ARBA" id="ARBA00023284"/>
    </source>
</evidence>
<dbReference type="GO" id="GO:0042597">
    <property type="term" value="C:periplasmic space"/>
    <property type="evidence" value="ECO:0007669"/>
    <property type="project" value="UniProtKB-SubCell"/>
</dbReference>
<keyword evidence="5 7" id="KW-1015">Disulfide bond</keyword>
<dbReference type="Proteomes" id="UP000297834">
    <property type="component" value="Unassembled WGS sequence"/>
</dbReference>
<dbReference type="Gene3D" id="3.40.30.10">
    <property type="entry name" value="Glutaredoxin"/>
    <property type="match status" value="1"/>
</dbReference>
<dbReference type="InterPro" id="IPR023205">
    <property type="entry name" value="DsbA/DsbL"/>
</dbReference>
<dbReference type="InterPro" id="IPR001853">
    <property type="entry name" value="DSBA-like_thioredoxin_dom"/>
</dbReference>
<dbReference type="PANTHER" id="PTHR35891:SF2">
    <property type="entry name" value="THIOL:DISULFIDE INTERCHANGE PROTEIN DSBA"/>
    <property type="match status" value="1"/>
</dbReference>
<organism evidence="11 12">
    <name type="scientific">Alkanindiges illinoisensis</name>
    <dbReference type="NCBI Taxonomy" id="197183"/>
    <lineage>
        <taxon>Bacteria</taxon>
        <taxon>Pseudomonadati</taxon>
        <taxon>Pseudomonadota</taxon>
        <taxon>Gammaproteobacteria</taxon>
        <taxon>Moraxellales</taxon>
        <taxon>Moraxellaceae</taxon>
        <taxon>Alkanindiges</taxon>
    </lineage>
</organism>
<reference evidence="11 12" key="1">
    <citation type="submission" date="2019-03" db="EMBL/GenBank/DDBJ databases">
        <title>Alkanindiges illinoisensis: a potential pathogenic isolated from ascites of a gastric cancer patient with abdominal metastasis.</title>
        <authorList>
            <person name="Hu X."/>
            <person name="Yang B."/>
            <person name="Yan X."/>
            <person name="Lin L."/>
            <person name="Zhao H."/>
            <person name="Zhou F."/>
            <person name="Su B."/>
            <person name="Chen J."/>
            <person name="Rui Y."/>
            <person name="Wang Q."/>
            <person name="Zheng L."/>
        </authorList>
    </citation>
    <scope>NUCLEOTIDE SEQUENCE [LARGE SCALE GENOMIC DNA]</scope>
    <source>
        <strain evidence="11 12">NFYY 23406</strain>
    </source>
</reference>
<dbReference type="RefSeq" id="WP_134244782.1">
    <property type="nucleotide sequence ID" value="NZ_SNTY01000036.1"/>
</dbReference>
<feature type="chain" id="PRO_5021448964" description="Thiol:disulfide interchange protein" evidence="9">
    <location>
        <begin position="23"/>
        <end position="214"/>
    </location>
</feature>
<dbReference type="SUPFAM" id="SSF52833">
    <property type="entry name" value="Thioredoxin-like"/>
    <property type="match status" value="1"/>
</dbReference>
<keyword evidence="6" id="KW-0676">Redox-active center</keyword>
<dbReference type="Pfam" id="PF01323">
    <property type="entry name" value="DSBA"/>
    <property type="match status" value="1"/>
</dbReference>
<evidence type="ECO:0000256" key="2">
    <source>
        <dbReference type="ARBA" id="ARBA00005791"/>
    </source>
</evidence>
<dbReference type="InterPro" id="IPR013766">
    <property type="entry name" value="Thioredoxin_domain"/>
</dbReference>
<evidence type="ECO:0000256" key="8">
    <source>
        <dbReference type="PIRSR" id="PIRSR001488-1"/>
    </source>
</evidence>
<evidence type="ECO:0000313" key="12">
    <source>
        <dbReference type="Proteomes" id="UP000297834"/>
    </source>
</evidence>
<dbReference type="AlphaFoldDB" id="A0A4Y7XBR5"/>
<evidence type="ECO:0000256" key="7">
    <source>
        <dbReference type="PIRNR" id="PIRNR001488"/>
    </source>
</evidence>
<feature type="domain" description="Thioredoxin" evidence="10">
    <location>
        <begin position="13"/>
        <end position="200"/>
    </location>
</feature>
<comment type="similarity">
    <text evidence="2">Belongs to the thioredoxin family. DsbA subfamily.</text>
</comment>
<gene>
    <name evidence="11" type="ORF">E2B99_09755</name>
</gene>
<comment type="subcellular location">
    <subcellularLocation>
        <location evidence="1 7">Periplasm</location>
    </subcellularLocation>
</comment>
<dbReference type="PIRSF" id="PIRSF001488">
    <property type="entry name" value="Tdi_protein"/>
    <property type="match status" value="1"/>
</dbReference>
<proteinExistence type="inferred from homology"/>
<accession>A0A4Y7XBR5</accession>
<comment type="caution">
    <text evidence="11">The sequence shown here is derived from an EMBL/GenBank/DDBJ whole genome shotgun (WGS) entry which is preliminary data.</text>
</comment>
<feature type="disulfide bond" description="Redox-active" evidence="8">
    <location>
        <begin position="57"/>
        <end position="60"/>
    </location>
</feature>
<evidence type="ECO:0000256" key="3">
    <source>
        <dbReference type="ARBA" id="ARBA00022729"/>
    </source>
</evidence>
<evidence type="ECO:0000256" key="1">
    <source>
        <dbReference type="ARBA" id="ARBA00004418"/>
    </source>
</evidence>